<dbReference type="GO" id="GO:0008168">
    <property type="term" value="F:methyltransferase activity"/>
    <property type="evidence" value="ECO:0007669"/>
    <property type="project" value="UniProtKB-KW"/>
</dbReference>
<dbReference type="EMBL" id="ASRV01000150">
    <property type="protein sequence ID" value="EOR24451.1"/>
    <property type="molecule type" value="Genomic_DNA"/>
</dbReference>
<dbReference type="SUPFAM" id="SSF46955">
    <property type="entry name" value="Putative DNA-binding domain"/>
    <property type="match status" value="1"/>
</dbReference>
<evidence type="ECO:0000313" key="2">
    <source>
        <dbReference type="Proteomes" id="UP000013988"/>
    </source>
</evidence>
<gene>
    <name evidence="1" type="ORF">A500_12639</name>
</gene>
<dbReference type="InterPro" id="IPR009061">
    <property type="entry name" value="DNA-bd_dom_put_sf"/>
</dbReference>
<organism evidence="1 2">
    <name type="scientific">Clostridium sartagoforme AAU1</name>
    <dbReference type="NCBI Taxonomy" id="1202534"/>
    <lineage>
        <taxon>Bacteria</taxon>
        <taxon>Bacillati</taxon>
        <taxon>Bacillota</taxon>
        <taxon>Clostridia</taxon>
        <taxon>Eubacteriales</taxon>
        <taxon>Clostridiaceae</taxon>
        <taxon>Clostridium</taxon>
    </lineage>
</organism>
<keyword evidence="1" id="KW-0808">Transferase</keyword>
<name>R9CB90_9CLOT</name>
<proteinExistence type="predicted"/>
<protein>
    <submittedName>
        <fullName evidence="1">Modification methylase</fullName>
    </submittedName>
</protein>
<dbReference type="Proteomes" id="UP000013988">
    <property type="component" value="Unassembled WGS sequence"/>
</dbReference>
<sequence>MKYNTKYIIDNFKISKPTINSWIRQGIIDEPERDWRGWRIWKEDNINQIDEVIKEKQSKYNLGGTIDETAK</sequence>
<accession>R9CB90</accession>
<dbReference type="Gene3D" id="1.10.1660.10">
    <property type="match status" value="1"/>
</dbReference>
<reference evidence="1 2" key="1">
    <citation type="submission" date="2013-03" db="EMBL/GenBank/DDBJ databases">
        <title>Whole genome shotgun sequencing of Clostridium sartagoforme AAU1.</title>
        <authorList>
            <person name="Joshi C.G."/>
            <person name="Duggirala S.M."/>
            <person name="Nathani N.M."/>
            <person name="Bhatt V.D."/>
            <person name="Patel A.K."/>
            <person name="Pandya P.R."/>
            <person name="KaPatel J.A."/>
        </authorList>
    </citation>
    <scope>NUCLEOTIDE SEQUENCE [LARGE SCALE GENOMIC DNA]</scope>
    <source>
        <strain evidence="1 2">AAU1</strain>
    </source>
</reference>
<dbReference type="GO" id="GO:0032259">
    <property type="term" value="P:methylation"/>
    <property type="evidence" value="ECO:0007669"/>
    <property type="project" value="UniProtKB-KW"/>
</dbReference>
<evidence type="ECO:0000313" key="1">
    <source>
        <dbReference type="EMBL" id="EOR24451.1"/>
    </source>
</evidence>
<keyword evidence="1" id="KW-0489">Methyltransferase</keyword>
<comment type="caution">
    <text evidence="1">The sequence shown here is derived from an EMBL/GenBank/DDBJ whole genome shotgun (WGS) entry which is preliminary data.</text>
</comment>
<dbReference type="AlphaFoldDB" id="R9CB90"/>
<keyword evidence="2" id="KW-1185">Reference proteome</keyword>
<dbReference type="PATRIC" id="fig|1202534.3.peg.2507"/>